<name>A0A0F8XBF1_9ZZZZ</name>
<reference evidence="1" key="1">
    <citation type="journal article" date="2015" name="Nature">
        <title>Complex archaea that bridge the gap between prokaryotes and eukaryotes.</title>
        <authorList>
            <person name="Spang A."/>
            <person name="Saw J.H."/>
            <person name="Jorgensen S.L."/>
            <person name="Zaremba-Niedzwiedzka K."/>
            <person name="Martijn J."/>
            <person name="Lind A.E."/>
            <person name="van Eijk R."/>
            <person name="Schleper C."/>
            <person name="Guy L."/>
            <person name="Ettema T.J."/>
        </authorList>
    </citation>
    <scope>NUCLEOTIDE SEQUENCE</scope>
</reference>
<accession>A0A0F8XBF1</accession>
<organism evidence="1">
    <name type="scientific">marine sediment metagenome</name>
    <dbReference type="NCBI Taxonomy" id="412755"/>
    <lineage>
        <taxon>unclassified sequences</taxon>
        <taxon>metagenomes</taxon>
        <taxon>ecological metagenomes</taxon>
    </lineage>
</organism>
<gene>
    <name evidence="1" type="ORF">LCGC14_3045870</name>
</gene>
<protein>
    <submittedName>
        <fullName evidence="1">Uncharacterized protein</fullName>
    </submittedName>
</protein>
<dbReference type="AlphaFoldDB" id="A0A0F8XBF1"/>
<comment type="caution">
    <text evidence="1">The sequence shown here is derived from an EMBL/GenBank/DDBJ whole genome shotgun (WGS) entry which is preliminary data.</text>
</comment>
<proteinExistence type="predicted"/>
<dbReference type="EMBL" id="LAZR01064053">
    <property type="protein sequence ID" value="KKK58295.1"/>
    <property type="molecule type" value="Genomic_DNA"/>
</dbReference>
<evidence type="ECO:0000313" key="1">
    <source>
        <dbReference type="EMBL" id="KKK58295.1"/>
    </source>
</evidence>
<sequence>MRKSIYLLIFIFLLQITQSVFCQEDQFGSIDPGHIDWGPLLTLIYEAAGQGDIPALDVNFSIVETAGIFKIGGKDIGEFKYQTYQKAFQAR</sequence>
<feature type="non-terminal residue" evidence="1">
    <location>
        <position position="91"/>
    </location>
</feature>